<reference evidence="7" key="1">
    <citation type="submission" date="2019-09" db="EMBL/GenBank/DDBJ databases">
        <title>Organ-specific transcriptomic study of the physiology of the cattle tick, Rhipicephalus microplus.</title>
        <authorList>
            <person name="Tirloni L."/>
            <person name="Braz G."/>
            <person name="Gandara A.C.P."/>
            <person name="Sabadin G.A."/>
            <person name="da Silva R.M."/>
            <person name="Guizzo M.G."/>
            <person name="Machado J.A."/>
            <person name="Costa E.P."/>
            <person name="Gomes H.F."/>
            <person name="Moraes J."/>
            <person name="Mota M.B.S."/>
            <person name="Mesquita R.D."/>
            <person name="Alvarenga P.H."/>
            <person name="Alves F."/>
            <person name="Seixas A."/>
            <person name="da Fonseca R.N."/>
            <person name="Fogaca A."/>
            <person name="Logullo C."/>
            <person name="Tanaka A."/>
            <person name="Daffre S."/>
            <person name="Termignoni C."/>
            <person name="Vaz I.S.Jr."/>
            <person name="Oliveira P.L."/>
            <person name="Ribeiro J.M."/>
        </authorList>
    </citation>
    <scope>NUCLEOTIDE SEQUENCE</scope>
    <source>
        <strain evidence="7">Porto Alegre</strain>
    </source>
</reference>
<accession>A0A6M2CKH2</accession>
<protein>
    <submittedName>
        <fullName evidence="7">Putative interleukin 1 signal transducer</fullName>
    </submittedName>
</protein>
<feature type="coiled-coil region" evidence="5">
    <location>
        <begin position="231"/>
        <end position="308"/>
    </location>
</feature>
<dbReference type="SUPFAM" id="SSF57850">
    <property type="entry name" value="RING/U-box"/>
    <property type="match status" value="1"/>
</dbReference>
<evidence type="ECO:0000256" key="5">
    <source>
        <dbReference type="SAM" id="Coils"/>
    </source>
</evidence>
<evidence type="ECO:0000256" key="1">
    <source>
        <dbReference type="ARBA" id="ARBA00022723"/>
    </source>
</evidence>
<feature type="zinc finger region" description="TRAF-type" evidence="4">
    <location>
        <begin position="166"/>
        <end position="222"/>
    </location>
</feature>
<dbReference type="InterPro" id="IPR001293">
    <property type="entry name" value="Znf_TRAF"/>
</dbReference>
<dbReference type="OrthoDB" id="6499288at2759"/>
<dbReference type="AlphaFoldDB" id="A0A6M2CKH2"/>
<evidence type="ECO:0000256" key="3">
    <source>
        <dbReference type="ARBA" id="ARBA00022833"/>
    </source>
</evidence>
<dbReference type="PANTHER" id="PTHR10131">
    <property type="entry name" value="TNF RECEPTOR ASSOCIATED FACTOR"/>
    <property type="match status" value="1"/>
</dbReference>
<dbReference type="GO" id="GO:0008270">
    <property type="term" value="F:zinc ion binding"/>
    <property type="evidence" value="ECO:0007669"/>
    <property type="project" value="UniProtKB-KW"/>
</dbReference>
<feature type="domain" description="TRAF-type" evidence="6">
    <location>
        <begin position="166"/>
        <end position="222"/>
    </location>
</feature>
<dbReference type="PROSITE" id="PS50145">
    <property type="entry name" value="ZF_TRAF"/>
    <property type="match status" value="2"/>
</dbReference>
<evidence type="ECO:0000313" key="7">
    <source>
        <dbReference type="EMBL" id="NOV33959.1"/>
    </source>
</evidence>
<dbReference type="Gene3D" id="3.30.40.10">
    <property type="entry name" value="Zinc/RING finger domain, C3HC4 (zinc finger)"/>
    <property type="match status" value="3"/>
</dbReference>
<feature type="domain" description="TRAF-type" evidence="6">
    <location>
        <begin position="112"/>
        <end position="164"/>
    </location>
</feature>
<dbReference type="EMBL" id="GHWJ01001222">
    <property type="protein sequence ID" value="NOV33959.1"/>
    <property type="molecule type" value="Transcribed_RNA"/>
</dbReference>
<keyword evidence="2 4" id="KW-0863">Zinc-finger</keyword>
<dbReference type="VEuPathDB" id="VectorBase:LOC119164153"/>
<evidence type="ECO:0000259" key="6">
    <source>
        <dbReference type="PROSITE" id="PS50145"/>
    </source>
</evidence>
<sequence>MATKKLLVKDSSNTFNDKLVTFAADVPEDVLCACCWNISSQLMADPRDHLYCKSCLAMLDNDGKFDCVTDYAVHNIDEMKDRSERFREALKLIANCPNEGCNYRATLREIMTHYKTCVVKMAKCPLCQKEVNKKALAAHISSVCEHRLVNCPYCGMEVEDRHLKNHMQDCDERPATCPHCAEEFDTFAELRDEHLPTCRSKPTNCPYARVGCNFQATANMMEKHASSCQHLSSLIDRVLHLEAELQDVKSALEEAKKDKEQLKQLIADKEDEYHKTDEYLRKNLQEDIDEVRTQVQKVERDYKTSESDLRARFQALEQRNTFLEEPIGKLLAEMATMN</sequence>
<evidence type="ECO:0000256" key="2">
    <source>
        <dbReference type="ARBA" id="ARBA00022771"/>
    </source>
</evidence>
<proteinExistence type="predicted"/>
<keyword evidence="3 4" id="KW-0862">Zinc</keyword>
<dbReference type="InterPro" id="IPR013083">
    <property type="entry name" value="Znf_RING/FYVE/PHD"/>
</dbReference>
<dbReference type="SUPFAM" id="SSF49599">
    <property type="entry name" value="TRAF domain-like"/>
    <property type="match status" value="2"/>
</dbReference>
<organism evidence="7">
    <name type="scientific">Rhipicephalus microplus</name>
    <name type="common">Cattle tick</name>
    <name type="synonym">Boophilus microplus</name>
    <dbReference type="NCBI Taxonomy" id="6941"/>
    <lineage>
        <taxon>Eukaryota</taxon>
        <taxon>Metazoa</taxon>
        <taxon>Ecdysozoa</taxon>
        <taxon>Arthropoda</taxon>
        <taxon>Chelicerata</taxon>
        <taxon>Arachnida</taxon>
        <taxon>Acari</taxon>
        <taxon>Parasitiformes</taxon>
        <taxon>Ixodida</taxon>
        <taxon>Ixodoidea</taxon>
        <taxon>Ixodidae</taxon>
        <taxon>Rhipicephalinae</taxon>
        <taxon>Rhipicephalus</taxon>
        <taxon>Boophilus</taxon>
    </lineage>
</organism>
<dbReference type="PANTHER" id="PTHR10131:SF94">
    <property type="entry name" value="TNF RECEPTOR-ASSOCIATED FACTOR 4"/>
    <property type="match status" value="1"/>
</dbReference>
<keyword evidence="1 4" id="KW-0479">Metal-binding</keyword>
<feature type="zinc finger region" description="TRAF-type" evidence="4">
    <location>
        <begin position="112"/>
        <end position="164"/>
    </location>
</feature>
<name>A0A6M2CKH2_RHIMP</name>
<evidence type="ECO:0000256" key="4">
    <source>
        <dbReference type="PROSITE-ProRule" id="PRU00207"/>
    </source>
</evidence>
<keyword evidence="5" id="KW-0175">Coiled coil</keyword>
<dbReference type="Pfam" id="PF02176">
    <property type="entry name" value="zf-TRAF"/>
    <property type="match status" value="1"/>
</dbReference>